<dbReference type="InterPro" id="IPR029044">
    <property type="entry name" value="Nucleotide-diphossugar_trans"/>
</dbReference>
<feature type="domain" description="Glycosyltransferase 2-like" evidence="4">
    <location>
        <begin position="4"/>
        <end position="144"/>
    </location>
</feature>
<keyword evidence="3 5" id="KW-0808">Transferase</keyword>
<evidence type="ECO:0000256" key="1">
    <source>
        <dbReference type="ARBA" id="ARBA00006739"/>
    </source>
</evidence>
<dbReference type="OrthoDB" id="1142396at2"/>
<comment type="caution">
    <text evidence="5">The sequence shown here is derived from an EMBL/GenBank/DDBJ whole genome shotgun (WGS) entry which is preliminary data.</text>
</comment>
<dbReference type="CDD" id="cd06423">
    <property type="entry name" value="CESA_like"/>
    <property type="match status" value="1"/>
</dbReference>
<dbReference type="Gene3D" id="3.90.550.10">
    <property type="entry name" value="Spore Coat Polysaccharide Biosynthesis Protein SpsA, Chain A"/>
    <property type="match status" value="1"/>
</dbReference>
<accession>A0A2M9R7H2</accession>
<evidence type="ECO:0000256" key="2">
    <source>
        <dbReference type="ARBA" id="ARBA00022676"/>
    </source>
</evidence>
<evidence type="ECO:0000313" key="6">
    <source>
        <dbReference type="Proteomes" id="UP000231960"/>
    </source>
</evidence>
<evidence type="ECO:0000313" key="5">
    <source>
        <dbReference type="EMBL" id="PJR04653.1"/>
    </source>
</evidence>
<keyword evidence="2" id="KW-0328">Glycosyltransferase</keyword>
<organism evidence="5 6">
    <name type="scientific">Avrilella dinanensis</name>
    <dbReference type="NCBI Taxonomy" id="2008672"/>
    <lineage>
        <taxon>Bacteria</taxon>
        <taxon>Pseudomonadati</taxon>
        <taxon>Bacteroidota</taxon>
        <taxon>Flavobacteriia</taxon>
        <taxon>Flavobacteriales</taxon>
        <taxon>Flavobacteriaceae</taxon>
        <taxon>Avrilella</taxon>
    </lineage>
</organism>
<dbReference type="Pfam" id="PF00535">
    <property type="entry name" value="Glycos_transf_2"/>
    <property type="match status" value="1"/>
</dbReference>
<dbReference type="GO" id="GO:0016757">
    <property type="term" value="F:glycosyltransferase activity"/>
    <property type="evidence" value="ECO:0007669"/>
    <property type="project" value="UniProtKB-KW"/>
</dbReference>
<dbReference type="PANTHER" id="PTHR43630">
    <property type="entry name" value="POLY-BETA-1,6-N-ACETYL-D-GLUCOSAMINE SYNTHASE"/>
    <property type="match status" value="1"/>
</dbReference>
<dbReference type="InterPro" id="IPR001173">
    <property type="entry name" value="Glyco_trans_2-like"/>
</dbReference>
<sequence>MNYSVIIPAYNEEKYIADTLKSLVSQTLLPYEVIVVDDSSTDNTPHIVEGFTRQYDFIRLITNQAEAKHLPGSKVIKAFNEGLKHLQKSVDFIVKLDADLILPENYFEMITVKFRSDAEIGMVGGMAYIQKGNEWQLESLTDKDHIRGAFKSYRKECFEQIGGLRPAMGWDTVDELLAKYYGWKVVVLPELKVQHLKPTGAVYDREARYKQGKAFYRLGYGFWLTLIASVKLALKKGKPRLFWDYMQGYQKAKKQQTPLLVTAKQARFIRKYRWQRINSKLTGAKS</sequence>
<evidence type="ECO:0000259" key="4">
    <source>
        <dbReference type="Pfam" id="PF00535"/>
    </source>
</evidence>
<evidence type="ECO:0000256" key="3">
    <source>
        <dbReference type="ARBA" id="ARBA00022679"/>
    </source>
</evidence>
<reference evidence="5 6" key="1">
    <citation type="submission" date="2017-06" db="EMBL/GenBank/DDBJ databases">
        <title>Description of Avrilella dinanensis gen. nov. sp. nov.</title>
        <authorList>
            <person name="Leyer C."/>
            <person name="Sassi M."/>
            <person name="Minet J."/>
            <person name="Kayal S."/>
            <person name="Cattoir V."/>
        </authorList>
    </citation>
    <scope>NUCLEOTIDE SEQUENCE [LARGE SCALE GENOMIC DNA]</scope>
    <source>
        <strain evidence="5 6">UR159</strain>
    </source>
</reference>
<protein>
    <submittedName>
        <fullName evidence="5">Glycosyl transferase family 2</fullName>
    </submittedName>
</protein>
<dbReference type="SUPFAM" id="SSF53448">
    <property type="entry name" value="Nucleotide-diphospho-sugar transferases"/>
    <property type="match status" value="1"/>
</dbReference>
<dbReference type="PANTHER" id="PTHR43630:SF1">
    <property type="entry name" value="POLY-BETA-1,6-N-ACETYL-D-GLUCOSAMINE SYNTHASE"/>
    <property type="match status" value="1"/>
</dbReference>
<dbReference type="Proteomes" id="UP000231960">
    <property type="component" value="Unassembled WGS sequence"/>
</dbReference>
<dbReference type="EMBL" id="NIPO01000001">
    <property type="protein sequence ID" value="PJR04653.1"/>
    <property type="molecule type" value="Genomic_DNA"/>
</dbReference>
<gene>
    <name evidence="5" type="ORF">CDL10_08965</name>
</gene>
<keyword evidence="6" id="KW-1185">Reference proteome</keyword>
<name>A0A2M9R7H2_9FLAO</name>
<proteinExistence type="inferred from homology"/>
<dbReference type="RefSeq" id="WP_100678211.1">
    <property type="nucleotide sequence ID" value="NZ_NIPO01000001.1"/>
</dbReference>
<dbReference type="AlphaFoldDB" id="A0A2M9R7H2"/>
<comment type="similarity">
    <text evidence="1">Belongs to the glycosyltransferase 2 family.</text>
</comment>